<reference evidence="3" key="1">
    <citation type="journal article" date="2019" name="Int. J. Syst. Evol. Microbiol.">
        <title>The Global Catalogue of Microorganisms (GCM) 10K type strain sequencing project: providing services to taxonomists for standard genome sequencing and annotation.</title>
        <authorList>
            <consortium name="The Broad Institute Genomics Platform"/>
            <consortium name="The Broad Institute Genome Sequencing Center for Infectious Disease"/>
            <person name="Wu L."/>
            <person name="Ma J."/>
        </authorList>
    </citation>
    <scope>NUCLEOTIDE SEQUENCE [LARGE SCALE GENOMIC DNA]</scope>
    <source>
        <strain evidence="3">JCM 4733</strain>
    </source>
</reference>
<evidence type="ECO:0000313" key="3">
    <source>
        <dbReference type="Proteomes" id="UP000653644"/>
    </source>
</evidence>
<dbReference type="Proteomes" id="UP000653644">
    <property type="component" value="Unassembled WGS sequence"/>
</dbReference>
<organism evidence="2 3">
    <name type="scientific">Streptomyces canarius</name>
    <dbReference type="NCBI Taxonomy" id="285453"/>
    <lineage>
        <taxon>Bacteria</taxon>
        <taxon>Bacillati</taxon>
        <taxon>Actinomycetota</taxon>
        <taxon>Actinomycetes</taxon>
        <taxon>Kitasatosporales</taxon>
        <taxon>Streptomycetaceae</taxon>
        <taxon>Streptomyces</taxon>
    </lineage>
</organism>
<gene>
    <name evidence="2" type="ORF">GCM10010345_87100</name>
</gene>
<protein>
    <recommendedName>
        <fullName evidence="1">Winged helix-turn helix domain-containing protein</fullName>
    </recommendedName>
</protein>
<name>A0ABQ3DAK8_9ACTN</name>
<evidence type="ECO:0000259" key="1">
    <source>
        <dbReference type="Pfam" id="PF13592"/>
    </source>
</evidence>
<evidence type="ECO:0000313" key="2">
    <source>
        <dbReference type="EMBL" id="GHA70271.1"/>
    </source>
</evidence>
<feature type="domain" description="Winged helix-turn helix" evidence="1">
    <location>
        <begin position="3"/>
        <end position="27"/>
    </location>
</feature>
<proteinExistence type="predicted"/>
<sequence length="66" mass="7031">MAALLKRHGWSCQVPARRAVERDEAAVGRLGEGALAAGGRTVAALDAWFVFEDEAGFSMTPPTTRT</sequence>
<dbReference type="Pfam" id="PF13592">
    <property type="entry name" value="HTH_33"/>
    <property type="match status" value="1"/>
</dbReference>
<keyword evidence="3" id="KW-1185">Reference proteome</keyword>
<comment type="caution">
    <text evidence="2">The sequence shown here is derived from an EMBL/GenBank/DDBJ whole genome shotgun (WGS) entry which is preliminary data.</text>
</comment>
<accession>A0ABQ3DAK8</accession>
<dbReference type="InterPro" id="IPR025959">
    <property type="entry name" value="Winged_HTH_dom"/>
</dbReference>
<dbReference type="EMBL" id="BMVN01000073">
    <property type="protein sequence ID" value="GHA70271.1"/>
    <property type="molecule type" value="Genomic_DNA"/>
</dbReference>